<dbReference type="AlphaFoldDB" id="A0A1W1C6T7"/>
<evidence type="ECO:0000259" key="1">
    <source>
        <dbReference type="Pfam" id="PF00085"/>
    </source>
</evidence>
<dbReference type="SUPFAM" id="SSF52833">
    <property type="entry name" value="Thioredoxin-like"/>
    <property type="match status" value="1"/>
</dbReference>
<dbReference type="Gene3D" id="3.40.30.10">
    <property type="entry name" value="Glutaredoxin"/>
    <property type="match status" value="1"/>
</dbReference>
<reference evidence="2" key="1">
    <citation type="submission" date="2016-10" db="EMBL/GenBank/DDBJ databases">
        <authorList>
            <person name="de Groot N.N."/>
        </authorList>
    </citation>
    <scope>NUCLEOTIDE SEQUENCE</scope>
</reference>
<name>A0A1W1C6T7_9ZZZZ</name>
<sequence>MKLLITLLLLLLGLNALANEVMLKETEYKYVKSSIGKGKPYFLELGSDSCHSCQIMGGMLYKAKQKHPQYNIHFINVKNERKVAYELGIQMIPTQIIYDNKGKEVYRHMGVLSTKELDILFKENDF</sequence>
<dbReference type="InterPro" id="IPR013766">
    <property type="entry name" value="Thioredoxin_domain"/>
</dbReference>
<gene>
    <name evidence="2" type="ORF">MNB_SM-4-22</name>
</gene>
<protein>
    <submittedName>
        <fullName evidence="2">Thioredoxin</fullName>
    </submittedName>
</protein>
<proteinExistence type="predicted"/>
<evidence type="ECO:0000313" key="2">
    <source>
        <dbReference type="EMBL" id="SFV61465.1"/>
    </source>
</evidence>
<dbReference type="InterPro" id="IPR036249">
    <property type="entry name" value="Thioredoxin-like_sf"/>
</dbReference>
<feature type="domain" description="Thioredoxin" evidence="1">
    <location>
        <begin position="34"/>
        <end position="117"/>
    </location>
</feature>
<dbReference type="EMBL" id="FPHF01000061">
    <property type="protein sequence ID" value="SFV61465.1"/>
    <property type="molecule type" value="Genomic_DNA"/>
</dbReference>
<organism evidence="2">
    <name type="scientific">hydrothermal vent metagenome</name>
    <dbReference type="NCBI Taxonomy" id="652676"/>
    <lineage>
        <taxon>unclassified sequences</taxon>
        <taxon>metagenomes</taxon>
        <taxon>ecological metagenomes</taxon>
    </lineage>
</organism>
<accession>A0A1W1C6T7</accession>
<dbReference type="CDD" id="cd02947">
    <property type="entry name" value="TRX_family"/>
    <property type="match status" value="1"/>
</dbReference>
<dbReference type="Pfam" id="PF00085">
    <property type="entry name" value="Thioredoxin"/>
    <property type="match status" value="1"/>
</dbReference>